<keyword evidence="9" id="KW-0408">Iron</keyword>
<keyword evidence="4" id="KW-0349">Heme</keyword>
<sequence length="396" mass="45269">MKSIFFILVVVLFFTGCSSQNTLPEMPQGVVPAEYWADKYPDQYNTYLKNAEMEATTFGGSIPVDYLEKYPDLKVLYAGMGFSKDYLKARGHVYSLEDAINTARPKPGASCLTCKTADYLDMVNEYGKDFYAMDFTEMAAKAVNPISCYDCHLSTPGEAVITRNHLKEALELLDTQFKMGDLTCAQCHVEYYLDPVTKEVVLPWEYGITVDGMEKYFDERGYYDWIHPTTGTPLLKVQHPEFETYYGSVHSKFGLSCIDCHMPKVENDDGDLFRSHHWTSPLKYIEASCMGCHTGDAEDLIARVEEIQLGVYTKTNEVSALIVQLIQELTEAVESGKYSEEFLNEVRSYHRKAQWRWDFVFVENSTGFHNSKLAHETLDAARYYAEKGLELLRNQR</sequence>
<evidence type="ECO:0000313" key="13">
    <source>
        <dbReference type="Proteomes" id="UP000243819"/>
    </source>
</evidence>
<keyword evidence="5" id="KW-0479">Metal-binding</keyword>
<keyword evidence="7" id="KW-0106">Calcium</keyword>
<dbReference type="PROSITE" id="PS51257">
    <property type="entry name" value="PROKAR_LIPOPROTEIN"/>
    <property type="match status" value="1"/>
</dbReference>
<evidence type="ECO:0000256" key="5">
    <source>
        <dbReference type="ARBA" id="ARBA00022723"/>
    </source>
</evidence>
<feature type="signal peptide" evidence="11">
    <location>
        <begin position="1"/>
        <end position="21"/>
    </location>
</feature>
<dbReference type="GO" id="GO:0020037">
    <property type="term" value="F:heme binding"/>
    <property type="evidence" value="ECO:0007669"/>
    <property type="project" value="TreeGrafter"/>
</dbReference>
<dbReference type="GO" id="GO:0046872">
    <property type="term" value="F:metal ion binding"/>
    <property type="evidence" value="ECO:0007669"/>
    <property type="project" value="UniProtKB-KW"/>
</dbReference>
<dbReference type="OrthoDB" id="9780421at2"/>
<comment type="catalytic activity">
    <reaction evidence="10">
        <text>6 Fe(III)-[cytochrome c] + NH4(+) + 2 H2O = 6 Fe(II)-[cytochrome c] + nitrite + 8 H(+)</text>
        <dbReference type="Rhea" id="RHEA:13089"/>
        <dbReference type="Rhea" id="RHEA-COMP:10350"/>
        <dbReference type="Rhea" id="RHEA-COMP:14399"/>
        <dbReference type="ChEBI" id="CHEBI:15377"/>
        <dbReference type="ChEBI" id="CHEBI:15378"/>
        <dbReference type="ChEBI" id="CHEBI:16301"/>
        <dbReference type="ChEBI" id="CHEBI:28938"/>
        <dbReference type="ChEBI" id="CHEBI:29033"/>
        <dbReference type="ChEBI" id="CHEBI:29034"/>
        <dbReference type="EC" id="1.7.2.2"/>
    </reaction>
</comment>
<keyword evidence="6 11" id="KW-0732">Signal</keyword>
<comment type="subcellular location">
    <subcellularLocation>
        <location evidence="1">Cell envelope</location>
    </subcellularLocation>
</comment>
<keyword evidence="13" id="KW-1185">Reference proteome</keyword>
<dbReference type="GO" id="GO:0019645">
    <property type="term" value="P:anaerobic electron transport chain"/>
    <property type="evidence" value="ECO:0007669"/>
    <property type="project" value="TreeGrafter"/>
</dbReference>
<dbReference type="Proteomes" id="UP000243819">
    <property type="component" value="Unassembled WGS sequence"/>
</dbReference>
<dbReference type="AlphaFoldDB" id="A0A1H9ZP14"/>
<dbReference type="EMBL" id="FOIF01000011">
    <property type="protein sequence ID" value="SES83086.1"/>
    <property type="molecule type" value="Genomic_DNA"/>
</dbReference>
<feature type="chain" id="PRO_5039472242" description="nitrite reductase (cytochrome; ammonia-forming)" evidence="11">
    <location>
        <begin position="22"/>
        <end position="396"/>
    </location>
</feature>
<dbReference type="PIRSF" id="PIRSF000243">
    <property type="entry name" value="Cyt_c552"/>
    <property type="match status" value="1"/>
</dbReference>
<dbReference type="GO" id="GO:0030288">
    <property type="term" value="C:outer membrane-bounded periplasmic space"/>
    <property type="evidence" value="ECO:0007669"/>
    <property type="project" value="TreeGrafter"/>
</dbReference>
<dbReference type="InterPro" id="IPR036280">
    <property type="entry name" value="Multihaem_cyt_sf"/>
</dbReference>
<dbReference type="Pfam" id="PF02335">
    <property type="entry name" value="Cytochrom_C552"/>
    <property type="match status" value="1"/>
</dbReference>
<protein>
    <recommendedName>
        <fullName evidence="3">nitrite reductase (cytochrome; ammonia-forming)</fullName>
        <ecNumber evidence="3">1.7.2.2</ecNumber>
    </recommendedName>
</protein>
<evidence type="ECO:0000256" key="11">
    <source>
        <dbReference type="SAM" id="SignalP"/>
    </source>
</evidence>
<dbReference type="RefSeq" id="WP_091349670.1">
    <property type="nucleotide sequence ID" value="NZ_FOIF01000011.1"/>
</dbReference>
<reference evidence="13" key="1">
    <citation type="submission" date="2016-10" db="EMBL/GenBank/DDBJ databases">
        <authorList>
            <person name="Varghese N."/>
            <person name="Submissions S."/>
        </authorList>
    </citation>
    <scope>NUCLEOTIDE SEQUENCE [LARGE SCALE GENOMIC DNA]</scope>
    <source>
        <strain evidence="13">DSM 13577</strain>
    </source>
</reference>
<organism evidence="12 13">
    <name type="scientific">Anaerobranca gottschalkii DSM 13577</name>
    <dbReference type="NCBI Taxonomy" id="1120990"/>
    <lineage>
        <taxon>Bacteria</taxon>
        <taxon>Bacillati</taxon>
        <taxon>Bacillota</taxon>
        <taxon>Clostridia</taxon>
        <taxon>Eubacteriales</taxon>
        <taxon>Proteinivoracaceae</taxon>
        <taxon>Anaerobranca</taxon>
    </lineage>
</organism>
<evidence type="ECO:0000256" key="7">
    <source>
        <dbReference type="ARBA" id="ARBA00022837"/>
    </source>
</evidence>
<name>A0A1H9ZP14_9FIRM</name>
<evidence type="ECO:0000256" key="4">
    <source>
        <dbReference type="ARBA" id="ARBA00022617"/>
    </source>
</evidence>
<evidence type="ECO:0000256" key="2">
    <source>
        <dbReference type="ARBA" id="ARBA00009288"/>
    </source>
</evidence>
<dbReference type="Gene3D" id="1.20.140.10">
    <property type="entry name" value="Butyryl-CoA Dehydrogenase, subunit A, domain 3"/>
    <property type="match status" value="1"/>
</dbReference>
<dbReference type="CDD" id="cd00548">
    <property type="entry name" value="NrfA-like"/>
    <property type="match status" value="1"/>
</dbReference>
<proteinExistence type="inferred from homology"/>
<evidence type="ECO:0000313" key="12">
    <source>
        <dbReference type="EMBL" id="SES83086.1"/>
    </source>
</evidence>
<comment type="similarity">
    <text evidence="2">Belongs to the cytochrome c-552 family.</text>
</comment>
<keyword evidence="8" id="KW-0560">Oxidoreductase</keyword>
<dbReference type="InterPro" id="IPR003321">
    <property type="entry name" value="Cyt_c552"/>
</dbReference>
<dbReference type="PANTHER" id="PTHR30633">
    <property type="entry name" value="CYTOCHROME C-552 RESPIRATORY NITRITE REDUCTASE"/>
    <property type="match status" value="1"/>
</dbReference>
<dbReference type="SUPFAM" id="SSF48695">
    <property type="entry name" value="Multiheme cytochromes"/>
    <property type="match status" value="1"/>
</dbReference>
<dbReference type="STRING" id="1120990.SAMN03080614_101122"/>
<evidence type="ECO:0000256" key="8">
    <source>
        <dbReference type="ARBA" id="ARBA00023002"/>
    </source>
</evidence>
<dbReference type="EC" id="1.7.2.2" evidence="3"/>
<evidence type="ECO:0000256" key="9">
    <source>
        <dbReference type="ARBA" id="ARBA00023004"/>
    </source>
</evidence>
<gene>
    <name evidence="12" type="ORF">SAMN03080614_101122</name>
</gene>
<dbReference type="PANTHER" id="PTHR30633:SF0">
    <property type="entry name" value="CYTOCHROME C-552"/>
    <property type="match status" value="1"/>
</dbReference>
<evidence type="ECO:0000256" key="10">
    <source>
        <dbReference type="ARBA" id="ARBA00049131"/>
    </source>
</evidence>
<dbReference type="Gene3D" id="1.10.1130.10">
    <property type="entry name" value="Flavocytochrome C3, Chain A"/>
    <property type="match status" value="1"/>
</dbReference>
<accession>A0A1H9ZP14</accession>
<evidence type="ECO:0000256" key="3">
    <source>
        <dbReference type="ARBA" id="ARBA00011887"/>
    </source>
</evidence>
<evidence type="ECO:0000256" key="6">
    <source>
        <dbReference type="ARBA" id="ARBA00022729"/>
    </source>
</evidence>
<evidence type="ECO:0000256" key="1">
    <source>
        <dbReference type="ARBA" id="ARBA00004196"/>
    </source>
</evidence>
<dbReference type="GO" id="GO:0042279">
    <property type="term" value="F:nitrite reductase (cytochrome, ammonia-forming) activity"/>
    <property type="evidence" value="ECO:0007669"/>
    <property type="project" value="UniProtKB-EC"/>
</dbReference>